<dbReference type="GO" id="GO:0016020">
    <property type="term" value="C:membrane"/>
    <property type="evidence" value="ECO:0007669"/>
    <property type="project" value="UniProtKB-SubCell"/>
</dbReference>
<sequence length="522" mass="57524">MEKQNSSSDLEKSVGVVLDPVGSSGSAYHQTKHGDVILDTGLKAGLKNRMVNLIALCGIIGPGVFLGLGNMLAACGPAGMVAGFAIVGIVVFAMMFAIGELNAAYDANFAMLGSRFVSKGFGATLALCYVVLWITNCIAEYTSLCAALSVYTTKIPMYGWFLLLWGFFTCFQLLNVTWWGETEYVLGFVKLAFLTGFYIFAIIYAAGGIDYNKPDNPFGNYPLKSGFKGIANAFVYAGVFYSGVEGVSVIAAETRNPRKAIPTAVRNTIFRVFYVYFGLSIFYGITVAYNDPFFTSTDKVMRSPMTIAMTNAGWANSKYWVTTVILITCISSINSAIYFASRALFTWAEAGYGPKIFTKTTSKGIPFVAIHFVHLFSFLAILSYKSGSSVAYSYIVNVTGVVAFITWVGIIIVHFRFRRAYVSQGHSLANLPYTAPLFPWLNIAGLIIGVLLILVQGWSVFKPFDYKTFIDSYIMIPVFFICWGAYDLLYFKDGFIKTREIDFNEGRRPDLDDNVGEDVEKL</sequence>
<evidence type="ECO:0000256" key="4">
    <source>
        <dbReference type="ARBA" id="ARBA00023136"/>
    </source>
</evidence>
<feature type="transmembrane region" description="Helical" evidence="5">
    <location>
        <begin position="390"/>
        <end position="417"/>
    </location>
</feature>
<proteinExistence type="predicted"/>
<feature type="transmembrane region" description="Helical" evidence="5">
    <location>
        <begin position="229"/>
        <end position="251"/>
    </location>
</feature>
<feature type="transmembrane region" description="Helical" evidence="5">
    <location>
        <begin position="53"/>
        <end position="74"/>
    </location>
</feature>
<evidence type="ECO:0000256" key="1">
    <source>
        <dbReference type="ARBA" id="ARBA00004141"/>
    </source>
</evidence>
<dbReference type="InterPro" id="IPR050524">
    <property type="entry name" value="APC_YAT"/>
</dbReference>
<keyword evidence="3 5" id="KW-1133">Transmembrane helix</keyword>
<feature type="domain" description="Amino acid permease/ SLC12A" evidence="6">
    <location>
        <begin position="52"/>
        <end position="487"/>
    </location>
</feature>
<dbReference type="PhylomeDB" id="A0A061BI82"/>
<dbReference type="PIRSF" id="PIRSF006060">
    <property type="entry name" value="AA_transporter"/>
    <property type="match status" value="1"/>
</dbReference>
<feature type="transmembrane region" description="Helical" evidence="5">
    <location>
        <begin position="365"/>
        <end position="384"/>
    </location>
</feature>
<dbReference type="Gene3D" id="1.20.1740.10">
    <property type="entry name" value="Amino acid/polyamine transporter I"/>
    <property type="match status" value="1"/>
</dbReference>
<comment type="subcellular location">
    <subcellularLocation>
        <location evidence="1">Membrane</location>
        <topology evidence="1">Multi-pass membrane protein</topology>
    </subcellularLocation>
</comment>
<dbReference type="Pfam" id="PF00324">
    <property type="entry name" value="AA_permease"/>
    <property type="match status" value="1"/>
</dbReference>
<feature type="transmembrane region" description="Helical" evidence="5">
    <location>
        <begin position="319"/>
        <end position="345"/>
    </location>
</feature>
<evidence type="ECO:0000313" key="7">
    <source>
        <dbReference type="EMBL" id="CDR47571.1"/>
    </source>
</evidence>
<evidence type="ECO:0000259" key="6">
    <source>
        <dbReference type="Pfam" id="PF00324"/>
    </source>
</evidence>
<dbReference type="EMBL" id="LK052918">
    <property type="protein sequence ID" value="CDR47571.1"/>
    <property type="molecule type" value="Genomic_DNA"/>
</dbReference>
<dbReference type="PANTHER" id="PTHR43341:SF26">
    <property type="entry name" value="GENERAL AMINO ACID PERMEASE AGP3"/>
    <property type="match status" value="1"/>
</dbReference>
<evidence type="ECO:0000256" key="2">
    <source>
        <dbReference type="ARBA" id="ARBA00022692"/>
    </source>
</evidence>
<reference evidence="7" key="1">
    <citation type="journal article" date="2014" name="Genome Announc.">
        <title>Genome sequence of the yeast Cyberlindnera fabianii (Hansenula fabianii).</title>
        <authorList>
            <person name="Freel K.C."/>
            <person name="Sarilar V."/>
            <person name="Neuveglise C."/>
            <person name="Devillers H."/>
            <person name="Friedrich A."/>
            <person name="Schacherer J."/>
        </authorList>
    </citation>
    <scope>NUCLEOTIDE SEQUENCE</scope>
    <source>
        <strain evidence="7">YJS4271</strain>
    </source>
</reference>
<feature type="transmembrane region" description="Helical" evidence="5">
    <location>
        <begin position="157"/>
        <end position="179"/>
    </location>
</feature>
<dbReference type="VEuPathDB" id="FungiDB:BON22_5479"/>
<feature type="transmembrane region" description="Helical" evidence="5">
    <location>
        <begin position="191"/>
        <end position="209"/>
    </location>
</feature>
<dbReference type="GO" id="GO:0015171">
    <property type="term" value="F:amino acid transmembrane transporter activity"/>
    <property type="evidence" value="ECO:0007669"/>
    <property type="project" value="TreeGrafter"/>
</dbReference>
<dbReference type="InterPro" id="IPR004841">
    <property type="entry name" value="AA-permease/SLC12A_dom"/>
</dbReference>
<keyword evidence="2 5" id="KW-0812">Transmembrane</keyword>
<keyword evidence="4 5" id="KW-0472">Membrane</keyword>
<protein>
    <submittedName>
        <fullName evidence="7">CYFA0S33e00606g1_1</fullName>
    </submittedName>
</protein>
<dbReference type="PANTHER" id="PTHR43341">
    <property type="entry name" value="AMINO ACID PERMEASE"/>
    <property type="match status" value="1"/>
</dbReference>
<feature type="transmembrane region" description="Helical" evidence="5">
    <location>
        <begin position="126"/>
        <end position="151"/>
    </location>
</feature>
<feature type="transmembrane region" description="Helical" evidence="5">
    <location>
        <begin position="80"/>
        <end position="105"/>
    </location>
</feature>
<feature type="transmembrane region" description="Helical" evidence="5">
    <location>
        <begin position="437"/>
        <end position="461"/>
    </location>
</feature>
<dbReference type="OrthoDB" id="3900342at2759"/>
<dbReference type="AlphaFoldDB" id="A0A061BI82"/>
<evidence type="ECO:0000256" key="5">
    <source>
        <dbReference type="SAM" id="Phobius"/>
    </source>
</evidence>
<feature type="transmembrane region" description="Helical" evidence="5">
    <location>
        <begin position="272"/>
        <end position="289"/>
    </location>
</feature>
<feature type="transmembrane region" description="Helical" evidence="5">
    <location>
        <begin position="473"/>
        <end position="491"/>
    </location>
</feature>
<gene>
    <name evidence="7" type="ORF">CYFA0S_33e00606g</name>
</gene>
<name>A0A061BI82_CYBFA</name>
<evidence type="ECO:0000256" key="3">
    <source>
        <dbReference type="ARBA" id="ARBA00022989"/>
    </source>
</evidence>
<organism evidence="7">
    <name type="scientific">Cyberlindnera fabianii</name>
    <name type="common">Yeast</name>
    <name type="synonym">Hansenula fabianii</name>
    <dbReference type="NCBI Taxonomy" id="36022"/>
    <lineage>
        <taxon>Eukaryota</taxon>
        <taxon>Fungi</taxon>
        <taxon>Dikarya</taxon>
        <taxon>Ascomycota</taxon>
        <taxon>Saccharomycotina</taxon>
        <taxon>Saccharomycetes</taxon>
        <taxon>Phaffomycetales</taxon>
        <taxon>Phaffomycetaceae</taxon>
        <taxon>Cyberlindnera</taxon>
    </lineage>
</organism>
<accession>A0A061BI82</accession>